<dbReference type="KEGG" id="cvn:111110933"/>
<keyword evidence="7" id="KW-1185">Reference proteome</keyword>
<keyword evidence="3" id="KW-0378">Hydrolase</keyword>
<dbReference type="GO" id="GO:0004725">
    <property type="term" value="F:protein tyrosine phosphatase activity"/>
    <property type="evidence" value="ECO:0007669"/>
    <property type="project" value="UniProtKB-EC"/>
</dbReference>
<evidence type="ECO:0000313" key="8">
    <source>
        <dbReference type="RefSeq" id="XP_022303307.1"/>
    </source>
</evidence>
<reference evidence="8" key="1">
    <citation type="submission" date="2025-08" db="UniProtKB">
        <authorList>
            <consortium name="RefSeq"/>
        </authorList>
    </citation>
    <scope>IDENTIFICATION</scope>
    <source>
        <tissue evidence="8">Whole sample</tissue>
    </source>
</reference>
<keyword evidence="4" id="KW-0904">Protein phosphatase</keyword>
<dbReference type="PRINTS" id="PR00700">
    <property type="entry name" value="PRTYPHPHTASE"/>
</dbReference>
<dbReference type="InterPro" id="IPR003595">
    <property type="entry name" value="Tyr_Pase_cat"/>
</dbReference>
<protein>
    <recommendedName>
        <fullName evidence="2">protein-tyrosine-phosphatase</fullName>
        <ecNumber evidence="2">3.1.3.48</ecNumber>
    </recommendedName>
</protein>
<organism evidence="7 8">
    <name type="scientific">Crassostrea virginica</name>
    <name type="common">Eastern oyster</name>
    <dbReference type="NCBI Taxonomy" id="6565"/>
    <lineage>
        <taxon>Eukaryota</taxon>
        <taxon>Metazoa</taxon>
        <taxon>Spiralia</taxon>
        <taxon>Lophotrochozoa</taxon>
        <taxon>Mollusca</taxon>
        <taxon>Bivalvia</taxon>
        <taxon>Autobranchia</taxon>
        <taxon>Pteriomorphia</taxon>
        <taxon>Ostreida</taxon>
        <taxon>Ostreoidea</taxon>
        <taxon>Ostreidae</taxon>
        <taxon>Crassostrea</taxon>
    </lineage>
</organism>
<sequence length="559" mass="64841">MELQHVISKKNTEENNEFLAEYKRLPAGNISACTSGKQKENVTKNRFKATFPYDHSRIILKEKWNCADNDYINANYIKNCDGERKYIATQGPKNVTLADFWRMIWQENITMIVMLTNIFEHGKNKCTQYWPENDKVLDVGPCRMKLLEEAVYAFYTRRVLSVMEKNCNKRTINQFHYTAWPDHGTPEELELVQFHRAVTKKYETRGPMLVHCSAGVGRTGTFIALDSLLKQGRESGRINVFEFVKQMREDRMTMVQTVEQYIFLHEALLCGFHGKDTVIEVNDINAKFEPLLHDNLPLNQRTLYKEYKFLQTLKPLYDDKDKEDGMERENIEKNIDLNILPISKYRPYLTSYVKGRNDYVNAVCVPSFTDSKAFMLTQYPLKDTEVDLWRLCMDHDVQAIVILSDNNQTTSWIPQKGLPSYCDPFCIVSRDSGSGISGVSQETLVISMDERKKELDVFRISISNDDAILKGVQLLLEKRKHQMLTSVVLSKDGAEAVGVFCVLHNVLQQLHMDNEIDIFTAVRQIQIRRPEIVTKLEEYRRCYELVLHSISEDGIYANL</sequence>
<gene>
    <name evidence="8" type="primary">LOC111110933</name>
</gene>
<dbReference type="PROSITE" id="PS50056">
    <property type="entry name" value="TYR_PHOSPHATASE_2"/>
    <property type="match status" value="2"/>
</dbReference>
<feature type="domain" description="Tyrosine-protein phosphatase" evidence="5">
    <location>
        <begin position="18"/>
        <end position="271"/>
    </location>
</feature>
<feature type="domain" description="Tyrosine specific protein phosphatases" evidence="6">
    <location>
        <begin position="189"/>
        <end position="262"/>
    </location>
</feature>
<dbReference type="OrthoDB" id="5981934at2759"/>
<dbReference type="RefSeq" id="XP_022303307.1">
    <property type="nucleotide sequence ID" value="XM_022447599.1"/>
</dbReference>
<dbReference type="EC" id="3.1.3.48" evidence="2"/>
<evidence type="ECO:0000256" key="2">
    <source>
        <dbReference type="ARBA" id="ARBA00013064"/>
    </source>
</evidence>
<dbReference type="SUPFAM" id="SSF52799">
    <property type="entry name" value="(Phosphotyrosine protein) phosphatases II"/>
    <property type="match status" value="2"/>
</dbReference>
<evidence type="ECO:0000256" key="3">
    <source>
        <dbReference type="ARBA" id="ARBA00022801"/>
    </source>
</evidence>
<name>A0A8B8BIX3_CRAVI</name>
<accession>A0A8B8BIX3</accession>
<evidence type="ECO:0000259" key="6">
    <source>
        <dbReference type="PROSITE" id="PS50056"/>
    </source>
</evidence>
<dbReference type="Gene3D" id="3.90.190.10">
    <property type="entry name" value="Protein tyrosine phosphatase superfamily"/>
    <property type="match status" value="2"/>
</dbReference>
<dbReference type="InterPro" id="IPR050348">
    <property type="entry name" value="Protein-Tyr_Phosphatase"/>
</dbReference>
<dbReference type="GeneID" id="111110933"/>
<dbReference type="PROSITE" id="PS50055">
    <property type="entry name" value="TYR_PHOSPHATASE_PTP"/>
    <property type="match status" value="2"/>
</dbReference>
<dbReference type="PANTHER" id="PTHR19134:SF562">
    <property type="entry name" value="PROTEIN-TYROSINE-PHOSPHATASE"/>
    <property type="match status" value="1"/>
</dbReference>
<dbReference type="GO" id="GO:0008045">
    <property type="term" value="P:motor neuron axon guidance"/>
    <property type="evidence" value="ECO:0007669"/>
    <property type="project" value="TreeGrafter"/>
</dbReference>
<dbReference type="Pfam" id="PF00102">
    <property type="entry name" value="Y_phosphatase"/>
    <property type="match status" value="2"/>
</dbReference>
<dbReference type="InterPro" id="IPR016130">
    <property type="entry name" value="Tyr_Pase_AS"/>
</dbReference>
<feature type="domain" description="Tyrosine specific protein phosphatases" evidence="6">
    <location>
        <begin position="466"/>
        <end position="540"/>
    </location>
</feature>
<dbReference type="AlphaFoldDB" id="A0A8B8BIX3"/>
<dbReference type="InterPro" id="IPR029021">
    <property type="entry name" value="Prot-tyrosine_phosphatase-like"/>
</dbReference>
<dbReference type="FunFam" id="3.90.190.10:FF:000062">
    <property type="entry name" value="Receptor-type tyrosine-protein phosphatase kappa"/>
    <property type="match status" value="1"/>
</dbReference>
<feature type="domain" description="Tyrosine-protein phosphatase" evidence="5">
    <location>
        <begin position="303"/>
        <end position="549"/>
    </location>
</feature>
<dbReference type="InterPro" id="IPR000387">
    <property type="entry name" value="Tyr_Pase_dom"/>
</dbReference>
<evidence type="ECO:0000256" key="1">
    <source>
        <dbReference type="ARBA" id="ARBA00009580"/>
    </source>
</evidence>
<dbReference type="PROSITE" id="PS00383">
    <property type="entry name" value="TYR_PHOSPHATASE_1"/>
    <property type="match status" value="1"/>
</dbReference>
<dbReference type="Proteomes" id="UP000694844">
    <property type="component" value="Chromosome 9"/>
</dbReference>
<evidence type="ECO:0000313" key="7">
    <source>
        <dbReference type="Proteomes" id="UP000694844"/>
    </source>
</evidence>
<dbReference type="PANTHER" id="PTHR19134">
    <property type="entry name" value="RECEPTOR-TYPE TYROSINE-PROTEIN PHOSPHATASE"/>
    <property type="match status" value="1"/>
</dbReference>
<evidence type="ECO:0000256" key="4">
    <source>
        <dbReference type="ARBA" id="ARBA00022912"/>
    </source>
</evidence>
<dbReference type="SMART" id="SM00404">
    <property type="entry name" value="PTPc_motif"/>
    <property type="match status" value="2"/>
</dbReference>
<dbReference type="InterPro" id="IPR000242">
    <property type="entry name" value="PTP_cat"/>
</dbReference>
<evidence type="ECO:0000259" key="5">
    <source>
        <dbReference type="PROSITE" id="PS50055"/>
    </source>
</evidence>
<dbReference type="CDD" id="cd00047">
    <property type="entry name" value="PTPc"/>
    <property type="match status" value="1"/>
</dbReference>
<dbReference type="SMART" id="SM00194">
    <property type="entry name" value="PTPc"/>
    <property type="match status" value="2"/>
</dbReference>
<proteinExistence type="inferred from homology"/>
<comment type="similarity">
    <text evidence="1">Belongs to the protein-tyrosine phosphatase family.</text>
</comment>